<evidence type="ECO:0000313" key="1">
    <source>
        <dbReference type="EMBL" id="KAG5453399.1"/>
    </source>
</evidence>
<dbReference type="InParanoid" id="A0A3R7GHS0"/>
<dbReference type="EMBL" id="NIRI02000013">
    <property type="protein sequence ID" value="KAG5453399.1"/>
    <property type="molecule type" value="Genomic_DNA"/>
</dbReference>
<dbReference type="Proteomes" id="UP000286415">
    <property type="component" value="Unassembled WGS sequence"/>
</dbReference>
<accession>A0A3R7GHS0</accession>
<evidence type="ECO:0000313" key="2">
    <source>
        <dbReference type="Proteomes" id="UP000286415"/>
    </source>
</evidence>
<dbReference type="AlphaFoldDB" id="A0A3R7GHS0"/>
<reference evidence="1 2" key="2">
    <citation type="journal article" date="2021" name="Genomics">
        <title>High-quality reference genome for Clonorchis sinensis.</title>
        <authorList>
            <person name="Young N.D."/>
            <person name="Stroehlein A.J."/>
            <person name="Kinkar L."/>
            <person name="Wang T."/>
            <person name="Sohn W.M."/>
            <person name="Chang B.C.H."/>
            <person name="Kaur P."/>
            <person name="Weisz D."/>
            <person name="Dudchenko O."/>
            <person name="Aiden E.L."/>
            <person name="Korhonen P.K."/>
            <person name="Gasser R.B."/>
        </authorList>
    </citation>
    <scope>NUCLEOTIDE SEQUENCE [LARGE SCALE GENOMIC DNA]</scope>
    <source>
        <strain evidence="1">Cs-k2</strain>
    </source>
</reference>
<proteinExistence type="predicted"/>
<name>A0A3R7GHS0_CLOSI</name>
<keyword evidence="2" id="KW-1185">Reference proteome</keyword>
<dbReference type="OrthoDB" id="6279956at2759"/>
<sequence>MRAFWSETADGQHTTGGVGLRCPRGKHRLRINRSDIVPRNSLTYLDIHIASKNQNISSIAAFYVYECTVVFACEPSCLVRDSEMAQWLERKFTDRKIRGSNPTFACQLPLSSLGQPGSIPALVLPSGGAAVRHRKGVTAERSFCSVLFRPKPNIVDGVIERPVVRIQRRYLRCPCLGLGNLVVPSCRSTKGHYGSRGAAKLSKPIQEQSKCWGWVRTTGLLISNFEPYSFSYLKDDQKSSGLTTLTSSISSVNQAPGEQNFWSALPQRREFTDQKTRGSNPTPFCLHCPCLGLSTLSVPQPSCILRVAWQLGTGRVLQLSDSYYLQLRHLWRQSGESSSFKGRVYQATVRVVLLCGCEAWPVRAAELRRLQAFDNRCLRTTARVGWCRRIRDETIRKRVFGCTTDLSIEDCVQHQILH</sequence>
<reference evidence="1 2" key="1">
    <citation type="journal article" date="2018" name="Biotechnol. Adv.">
        <title>Improved genomic resources and new bioinformatic workflow for the carcinogenic parasite Clonorchis sinensis: Biotechnological implications.</title>
        <authorList>
            <person name="Wang D."/>
            <person name="Korhonen P.K."/>
            <person name="Gasser R.B."/>
            <person name="Young N.D."/>
        </authorList>
    </citation>
    <scope>NUCLEOTIDE SEQUENCE [LARGE SCALE GENOMIC DNA]</scope>
    <source>
        <strain evidence="1">Cs-k2</strain>
    </source>
</reference>
<comment type="caution">
    <text evidence="1">The sequence shown here is derived from an EMBL/GenBank/DDBJ whole genome shotgun (WGS) entry which is preliminary data.</text>
</comment>
<organism evidence="1 2">
    <name type="scientific">Clonorchis sinensis</name>
    <name type="common">Chinese liver fluke</name>
    <dbReference type="NCBI Taxonomy" id="79923"/>
    <lineage>
        <taxon>Eukaryota</taxon>
        <taxon>Metazoa</taxon>
        <taxon>Spiralia</taxon>
        <taxon>Lophotrochozoa</taxon>
        <taxon>Platyhelminthes</taxon>
        <taxon>Trematoda</taxon>
        <taxon>Digenea</taxon>
        <taxon>Opisthorchiida</taxon>
        <taxon>Opisthorchiata</taxon>
        <taxon>Opisthorchiidae</taxon>
        <taxon>Clonorchis</taxon>
    </lineage>
</organism>
<protein>
    <submittedName>
        <fullName evidence="1">Uncharacterized protein</fullName>
    </submittedName>
</protein>
<gene>
    <name evidence="1" type="ORF">CSKR_110027</name>
</gene>